<gene>
    <name evidence="2" type="ORF">OLEA9_A042911</name>
</gene>
<accession>A0A8S0UCM7</accession>
<dbReference type="Gramene" id="OE9A042911T1">
    <property type="protein sequence ID" value="OE9A042911C1"/>
    <property type="gene ID" value="OE9A042911"/>
</dbReference>
<protein>
    <submittedName>
        <fullName evidence="2">Uncharacterized protein</fullName>
    </submittedName>
</protein>
<feature type="compositionally biased region" description="Basic and acidic residues" evidence="1">
    <location>
        <begin position="131"/>
        <end position="145"/>
    </location>
</feature>
<comment type="caution">
    <text evidence="2">The sequence shown here is derived from an EMBL/GenBank/DDBJ whole genome shotgun (WGS) entry which is preliminary data.</text>
</comment>
<evidence type="ECO:0000313" key="3">
    <source>
        <dbReference type="Proteomes" id="UP000594638"/>
    </source>
</evidence>
<evidence type="ECO:0000313" key="2">
    <source>
        <dbReference type="EMBL" id="CAA3013287.1"/>
    </source>
</evidence>
<dbReference type="Proteomes" id="UP000594638">
    <property type="component" value="Unassembled WGS sequence"/>
</dbReference>
<sequence>MIGIIREELGMMQRDFTIEVVALREEIGVLQRDFTTEVVTLRDEIGVLRRALGELHTEVAALRDDVAGFRGSVRGSVGETGVPRYWWATVAGFAEFFDSVPEPEREGVEVGSEVPEEARIEVLEEAGMIEGVERETGVPEGETRVPEGVTEEVAEGIPEVVVEGDEGVAEDERRQR</sequence>
<dbReference type="AlphaFoldDB" id="A0A8S0UCM7"/>
<organism evidence="2 3">
    <name type="scientific">Olea europaea subsp. europaea</name>
    <dbReference type="NCBI Taxonomy" id="158383"/>
    <lineage>
        <taxon>Eukaryota</taxon>
        <taxon>Viridiplantae</taxon>
        <taxon>Streptophyta</taxon>
        <taxon>Embryophyta</taxon>
        <taxon>Tracheophyta</taxon>
        <taxon>Spermatophyta</taxon>
        <taxon>Magnoliopsida</taxon>
        <taxon>eudicotyledons</taxon>
        <taxon>Gunneridae</taxon>
        <taxon>Pentapetalae</taxon>
        <taxon>asterids</taxon>
        <taxon>lamiids</taxon>
        <taxon>Lamiales</taxon>
        <taxon>Oleaceae</taxon>
        <taxon>Oleeae</taxon>
        <taxon>Olea</taxon>
    </lineage>
</organism>
<evidence type="ECO:0000256" key="1">
    <source>
        <dbReference type="SAM" id="MobiDB-lite"/>
    </source>
</evidence>
<reference evidence="2 3" key="1">
    <citation type="submission" date="2019-12" db="EMBL/GenBank/DDBJ databases">
        <authorList>
            <person name="Alioto T."/>
            <person name="Alioto T."/>
            <person name="Gomez Garrido J."/>
        </authorList>
    </citation>
    <scope>NUCLEOTIDE SEQUENCE [LARGE SCALE GENOMIC DNA]</scope>
</reference>
<proteinExistence type="predicted"/>
<name>A0A8S0UCM7_OLEEU</name>
<dbReference type="EMBL" id="CACTIH010007430">
    <property type="protein sequence ID" value="CAA3013287.1"/>
    <property type="molecule type" value="Genomic_DNA"/>
</dbReference>
<keyword evidence="3" id="KW-1185">Reference proteome</keyword>
<feature type="region of interest" description="Disordered" evidence="1">
    <location>
        <begin position="129"/>
        <end position="176"/>
    </location>
</feature>